<dbReference type="Gene3D" id="1.10.10.10">
    <property type="entry name" value="Winged helix-like DNA-binding domain superfamily/Winged helix DNA-binding domain"/>
    <property type="match status" value="1"/>
</dbReference>
<reference evidence="5" key="1">
    <citation type="submission" date="2023-07" db="EMBL/GenBank/DDBJ databases">
        <title>Sequencing the genomes of 1000 actinobacteria strains.</title>
        <authorList>
            <person name="Klenk H.-P."/>
        </authorList>
    </citation>
    <scope>NUCLEOTIDE SEQUENCE</scope>
    <source>
        <strain evidence="5">DSM 44707</strain>
    </source>
</reference>
<dbReference type="RefSeq" id="WP_310367498.1">
    <property type="nucleotide sequence ID" value="NZ_JAVDYB010000001.1"/>
</dbReference>
<feature type="domain" description="HTH gntR-type" evidence="4">
    <location>
        <begin position="11"/>
        <end position="79"/>
    </location>
</feature>
<evidence type="ECO:0000259" key="4">
    <source>
        <dbReference type="PROSITE" id="PS50949"/>
    </source>
</evidence>
<dbReference type="SUPFAM" id="SSF46785">
    <property type="entry name" value="Winged helix' DNA-binding domain"/>
    <property type="match status" value="1"/>
</dbReference>
<keyword evidence="6" id="KW-1185">Reference proteome</keyword>
<dbReference type="InterPro" id="IPR000524">
    <property type="entry name" value="Tscrpt_reg_HTH_GntR"/>
</dbReference>
<evidence type="ECO:0000313" key="6">
    <source>
        <dbReference type="Proteomes" id="UP001183643"/>
    </source>
</evidence>
<dbReference type="PANTHER" id="PTHR38445">
    <property type="entry name" value="HTH-TYPE TRANSCRIPTIONAL REPRESSOR YTRA"/>
    <property type="match status" value="1"/>
</dbReference>
<dbReference type="PANTHER" id="PTHR38445:SF9">
    <property type="entry name" value="HTH-TYPE TRANSCRIPTIONAL REPRESSOR YTRA"/>
    <property type="match status" value="1"/>
</dbReference>
<dbReference type="InterPro" id="IPR036390">
    <property type="entry name" value="WH_DNA-bd_sf"/>
</dbReference>
<dbReference type="SMART" id="SM00345">
    <property type="entry name" value="HTH_GNTR"/>
    <property type="match status" value="1"/>
</dbReference>
<keyword evidence="1" id="KW-0805">Transcription regulation</keyword>
<dbReference type="CDD" id="cd07377">
    <property type="entry name" value="WHTH_GntR"/>
    <property type="match status" value="1"/>
</dbReference>
<gene>
    <name evidence="5" type="ORF">J2S41_002699</name>
</gene>
<organism evidence="5 6">
    <name type="scientific">Catenuloplanes atrovinosus</name>
    <dbReference type="NCBI Taxonomy" id="137266"/>
    <lineage>
        <taxon>Bacteria</taxon>
        <taxon>Bacillati</taxon>
        <taxon>Actinomycetota</taxon>
        <taxon>Actinomycetes</taxon>
        <taxon>Micromonosporales</taxon>
        <taxon>Micromonosporaceae</taxon>
        <taxon>Catenuloplanes</taxon>
    </lineage>
</organism>
<dbReference type="EMBL" id="JAVDYB010000001">
    <property type="protein sequence ID" value="MDR7275921.1"/>
    <property type="molecule type" value="Genomic_DNA"/>
</dbReference>
<dbReference type="GO" id="GO:0003700">
    <property type="term" value="F:DNA-binding transcription factor activity"/>
    <property type="evidence" value="ECO:0007669"/>
    <property type="project" value="InterPro"/>
</dbReference>
<name>A0AAE4C8V4_9ACTN</name>
<dbReference type="GO" id="GO:0003677">
    <property type="term" value="F:DNA binding"/>
    <property type="evidence" value="ECO:0007669"/>
    <property type="project" value="UniProtKB-KW"/>
</dbReference>
<dbReference type="Pfam" id="PF00392">
    <property type="entry name" value="GntR"/>
    <property type="match status" value="1"/>
</dbReference>
<evidence type="ECO:0000256" key="3">
    <source>
        <dbReference type="ARBA" id="ARBA00023163"/>
    </source>
</evidence>
<evidence type="ECO:0000313" key="5">
    <source>
        <dbReference type="EMBL" id="MDR7275921.1"/>
    </source>
</evidence>
<sequence>MRIVIDPGADEPPYAQIRDAVAGQARDGMLPAGTRLPAVRALAGELGLAVNTVARAYRELEQAGLVETRGRHGTVVTARAAGASAEATRLAGQYATATRAHGVPPEQALDLARAALGL</sequence>
<comment type="caution">
    <text evidence="5">The sequence shown here is derived from an EMBL/GenBank/DDBJ whole genome shotgun (WGS) entry which is preliminary data.</text>
</comment>
<accession>A0AAE4C8V4</accession>
<evidence type="ECO:0000256" key="2">
    <source>
        <dbReference type="ARBA" id="ARBA00023125"/>
    </source>
</evidence>
<dbReference type="AlphaFoldDB" id="A0AAE4C8V4"/>
<dbReference type="Proteomes" id="UP001183643">
    <property type="component" value="Unassembled WGS sequence"/>
</dbReference>
<keyword evidence="2 5" id="KW-0238">DNA-binding</keyword>
<protein>
    <submittedName>
        <fullName evidence="5">DNA-binding transcriptional regulator YhcF (GntR family)</fullName>
    </submittedName>
</protein>
<proteinExistence type="predicted"/>
<evidence type="ECO:0000256" key="1">
    <source>
        <dbReference type="ARBA" id="ARBA00023015"/>
    </source>
</evidence>
<dbReference type="InterPro" id="IPR036388">
    <property type="entry name" value="WH-like_DNA-bd_sf"/>
</dbReference>
<dbReference type="PROSITE" id="PS50949">
    <property type="entry name" value="HTH_GNTR"/>
    <property type="match status" value="1"/>
</dbReference>
<keyword evidence="3" id="KW-0804">Transcription</keyword>